<evidence type="ECO:0000313" key="2">
    <source>
        <dbReference type="EMBL" id="MFD1914467.1"/>
    </source>
</evidence>
<name>A0ABW4SCX6_9RHOB</name>
<organism evidence="2 3">
    <name type="scientific">Halodurantibacterium flavum</name>
    <dbReference type="NCBI Taxonomy" id="1382802"/>
    <lineage>
        <taxon>Bacteria</taxon>
        <taxon>Pseudomonadati</taxon>
        <taxon>Pseudomonadota</taxon>
        <taxon>Alphaproteobacteria</taxon>
        <taxon>Rhodobacterales</taxon>
        <taxon>Paracoccaceae</taxon>
        <taxon>Halodurantibacterium</taxon>
    </lineage>
</organism>
<accession>A0ABW4SCX6</accession>
<protein>
    <recommendedName>
        <fullName evidence="4">Apolipoprotein acyltransferase</fullName>
    </recommendedName>
</protein>
<evidence type="ECO:0008006" key="4">
    <source>
        <dbReference type="Google" id="ProtNLM"/>
    </source>
</evidence>
<dbReference type="EMBL" id="JBHUGH010000038">
    <property type="protein sequence ID" value="MFD1914467.1"/>
    <property type="molecule type" value="Genomic_DNA"/>
</dbReference>
<reference evidence="3" key="1">
    <citation type="journal article" date="2019" name="Int. J. Syst. Evol. Microbiol.">
        <title>The Global Catalogue of Microorganisms (GCM) 10K type strain sequencing project: providing services to taxonomists for standard genome sequencing and annotation.</title>
        <authorList>
            <consortium name="The Broad Institute Genomics Platform"/>
            <consortium name="The Broad Institute Genome Sequencing Center for Infectious Disease"/>
            <person name="Wu L."/>
            <person name="Ma J."/>
        </authorList>
    </citation>
    <scope>NUCLEOTIDE SEQUENCE [LARGE SCALE GENOMIC DNA]</scope>
    <source>
        <strain evidence="3">CGMCC 4.7242</strain>
    </source>
</reference>
<keyword evidence="1" id="KW-0812">Transmembrane</keyword>
<keyword evidence="1" id="KW-1133">Transmembrane helix</keyword>
<dbReference type="RefSeq" id="WP_390265876.1">
    <property type="nucleotide sequence ID" value="NZ_JBHUGH010000038.1"/>
</dbReference>
<feature type="transmembrane region" description="Helical" evidence="1">
    <location>
        <begin position="28"/>
        <end position="50"/>
    </location>
</feature>
<keyword evidence="1" id="KW-0472">Membrane</keyword>
<sequence>MIVIAGVVIGAIIGALQARGRGGNRLDMAQYGAGWAIMLGLLGVFLTIFLERAM</sequence>
<comment type="caution">
    <text evidence="2">The sequence shown here is derived from an EMBL/GenBank/DDBJ whole genome shotgun (WGS) entry which is preliminary data.</text>
</comment>
<keyword evidence="3" id="KW-1185">Reference proteome</keyword>
<gene>
    <name evidence="2" type="ORF">ACFSGJ_19870</name>
</gene>
<evidence type="ECO:0000256" key="1">
    <source>
        <dbReference type="SAM" id="Phobius"/>
    </source>
</evidence>
<proteinExistence type="predicted"/>
<dbReference type="Proteomes" id="UP001597353">
    <property type="component" value="Unassembled WGS sequence"/>
</dbReference>
<evidence type="ECO:0000313" key="3">
    <source>
        <dbReference type="Proteomes" id="UP001597353"/>
    </source>
</evidence>